<accession>A0A0F9WKF5</accession>
<gene>
    <name evidence="1" type="ORF">AAJ76_367000328</name>
</gene>
<evidence type="ECO:0000313" key="2">
    <source>
        <dbReference type="Proteomes" id="UP000034350"/>
    </source>
</evidence>
<dbReference type="AlphaFoldDB" id="A0A0F9WKF5"/>
<sequence length="54" mass="6242">MLTDALLRHADQRRAQRRGSKMGTLNIEFVKNLSGMYCWVCDYALARPTDFCDC</sequence>
<dbReference type="Proteomes" id="UP000034350">
    <property type="component" value="Unassembled WGS sequence"/>
</dbReference>
<dbReference type="VEuPathDB" id="MicrosporidiaDB:AAJ76_367000328"/>
<dbReference type="OrthoDB" id="6379547at2759"/>
<comment type="caution">
    <text evidence="1">The sequence shown here is derived from an EMBL/GenBank/DDBJ whole genome shotgun (WGS) entry which is preliminary data.</text>
</comment>
<dbReference type="GeneID" id="36320283"/>
<reference evidence="1 2" key="1">
    <citation type="journal article" date="2015" name="Environ. Microbiol.">
        <title>Genome analyses suggest the presence of polyploidy and recent human-driven expansions in eight global populations of the honeybee pathogen Nosema ceranae.</title>
        <authorList>
            <person name="Pelin A."/>
            <person name="Selman M."/>
            <person name="Aris-Brosou S."/>
            <person name="Farinelli L."/>
            <person name="Corradi N."/>
        </authorList>
    </citation>
    <scope>NUCLEOTIDE SEQUENCE [LARGE SCALE GENOMIC DNA]</scope>
    <source>
        <strain evidence="1 2">PA08 1199</strain>
    </source>
</reference>
<name>A0A0F9WKF5_9MICR</name>
<dbReference type="EMBL" id="JPQZ01000367">
    <property type="protein sequence ID" value="KKO73628.1"/>
    <property type="molecule type" value="Genomic_DNA"/>
</dbReference>
<proteinExistence type="predicted"/>
<protein>
    <submittedName>
        <fullName evidence="1">Uncharacterized protein</fullName>
    </submittedName>
</protein>
<dbReference type="RefSeq" id="XP_024329370.1">
    <property type="nucleotide sequence ID" value="XM_024475343.1"/>
</dbReference>
<organism evidence="1 2">
    <name type="scientific">Vairimorpha ceranae</name>
    <dbReference type="NCBI Taxonomy" id="40302"/>
    <lineage>
        <taxon>Eukaryota</taxon>
        <taxon>Fungi</taxon>
        <taxon>Fungi incertae sedis</taxon>
        <taxon>Microsporidia</taxon>
        <taxon>Nosematidae</taxon>
        <taxon>Vairimorpha</taxon>
    </lineage>
</organism>
<evidence type="ECO:0000313" key="1">
    <source>
        <dbReference type="EMBL" id="KKO73628.1"/>
    </source>
</evidence>
<keyword evidence="2" id="KW-1185">Reference proteome</keyword>